<dbReference type="InterPro" id="IPR051094">
    <property type="entry name" value="Diverse_Catalytic_Enzymes"/>
</dbReference>
<dbReference type="Pfam" id="PF01966">
    <property type="entry name" value="HD"/>
    <property type="match status" value="1"/>
</dbReference>
<dbReference type="PANTHER" id="PTHR35795:SF1">
    <property type="entry name" value="BIS(5'-NUCLEOSYL)-TETRAPHOSPHATASE, SYMMETRICAL"/>
    <property type="match status" value="1"/>
</dbReference>
<protein>
    <submittedName>
        <fullName evidence="2">HD domain-containing protein</fullName>
    </submittedName>
</protein>
<proteinExistence type="predicted"/>
<reference evidence="2" key="1">
    <citation type="journal article" date="2021" name="mSystems">
        <title>Bacteria and Archaea Synergistically Convert Glycine Betaine to Biogenic Methane in the Formosa Cold Seep of the South China Sea.</title>
        <authorList>
            <person name="Li L."/>
            <person name="Zhang W."/>
            <person name="Zhang S."/>
            <person name="Song L."/>
            <person name="Sun Q."/>
            <person name="Zhang H."/>
            <person name="Xiang H."/>
            <person name="Dong X."/>
        </authorList>
    </citation>
    <scope>NUCLEOTIDE SEQUENCE</scope>
    <source>
        <strain evidence="2">ZWT</strain>
    </source>
</reference>
<evidence type="ECO:0000313" key="2">
    <source>
        <dbReference type="EMBL" id="MCM1992104.1"/>
    </source>
</evidence>
<dbReference type="SUPFAM" id="SSF109604">
    <property type="entry name" value="HD-domain/PDEase-like"/>
    <property type="match status" value="1"/>
</dbReference>
<name>A0A9J6P9Z3_9CLOT</name>
<dbReference type="EMBL" id="JAGSOJ010000005">
    <property type="protein sequence ID" value="MCM1992104.1"/>
    <property type="molecule type" value="Genomic_DNA"/>
</dbReference>
<feature type="domain" description="HD" evidence="1">
    <location>
        <begin position="33"/>
        <end position="146"/>
    </location>
</feature>
<dbReference type="InterPro" id="IPR003607">
    <property type="entry name" value="HD/PDEase_dom"/>
</dbReference>
<organism evidence="2 3">
    <name type="scientific">Oceanirhabdus seepicola</name>
    <dbReference type="NCBI Taxonomy" id="2828781"/>
    <lineage>
        <taxon>Bacteria</taxon>
        <taxon>Bacillati</taxon>
        <taxon>Bacillota</taxon>
        <taxon>Clostridia</taxon>
        <taxon>Eubacteriales</taxon>
        <taxon>Clostridiaceae</taxon>
        <taxon>Oceanirhabdus</taxon>
    </lineage>
</organism>
<dbReference type="AlphaFoldDB" id="A0A9J6P9Z3"/>
<dbReference type="PANTHER" id="PTHR35795">
    <property type="entry name" value="SLR1885 PROTEIN"/>
    <property type="match status" value="1"/>
</dbReference>
<dbReference type="Proteomes" id="UP001056429">
    <property type="component" value="Unassembled WGS sequence"/>
</dbReference>
<reference evidence="2" key="2">
    <citation type="submission" date="2021-04" db="EMBL/GenBank/DDBJ databases">
        <authorList>
            <person name="Dong X."/>
        </authorList>
    </citation>
    <scope>NUCLEOTIDE SEQUENCE</scope>
    <source>
        <strain evidence="2">ZWT</strain>
    </source>
</reference>
<comment type="caution">
    <text evidence="2">The sequence shown here is derived from an EMBL/GenBank/DDBJ whole genome shotgun (WGS) entry which is preliminary data.</text>
</comment>
<dbReference type="RefSeq" id="WP_250861272.1">
    <property type="nucleotide sequence ID" value="NZ_JAGSOJ010000005.1"/>
</dbReference>
<evidence type="ECO:0000259" key="1">
    <source>
        <dbReference type="Pfam" id="PF01966"/>
    </source>
</evidence>
<sequence>MNLLIEMFSTFKQTGDLINDCYNFLKNKDKTIVAEHSLKVSNECVRLADLFGYSQEDASIAGILHDISAVFPYSTQLEIVKNYGVELLPVEEDFPLLVHQKTSRIIAEKIFNIHDVNILNAIGCHTTLKENPCTLDLILFIADKLCWDNPYTAPYYELVSDALETSLEYAAYVYMKYNLDEDLLKVIHPWYQQAYDQLHLGFTNYENMESNSFRKSISLSINRKHKRNRS</sequence>
<dbReference type="InterPro" id="IPR006674">
    <property type="entry name" value="HD_domain"/>
</dbReference>
<gene>
    <name evidence="2" type="ORF">KDK92_20445</name>
</gene>
<accession>A0A9J6P9Z3</accession>
<dbReference type="CDD" id="cd00077">
    <property type="entry name" value="HDc"/>
    <property type="match status" value="1"/>
</dbReference>
<evidence type="ECO:0000313" key="3">
    <source>
        <dbReference type="Proteomes" id="UP001056429"/>
    </source>
</evidence>
<keyword evidence="3" id="KW-1185">Reference proteome</keyword>
<dbReference type="Gene3D" id="1.10.3210.10">
    <property type="entry name" value="Hypothetical protein af1432"/>
    <property type="match status" value="1"/>
</dbReference>